<dbReference type="AlphaFoldDB" id="A0A9N9ESE0"/>
<dbReference type="Proteomes" id="UP000789342">
    <property type="component" value="Unassembled WGS sequence"/>
</dbReference>
<proteinExistence type="predicted"/>
<feature type="non-terminal residue" evidence="2">
    <location>
        <position position="577"/>
    </location>
</feature>
<reference evidence="2" key="1">
    <citation type="submission" date="2021-06" db="EMBL/GenBank/DDBJ databases">
        <authorList>
            <person name="Kallberg Y."/>
            <person name="Tangrot J."/>
            <person name="Rosling A."/>
        </authorList>
    </citation>
    <scope>NUCLEOTIDE SEQUENCE</scope>
    <source>
        <strain evidence="2">CL551</strain>
    </source>
</reference>
<dbReference type="EMBL" id="CAJVPV010015092">
    <property type="protein sequence ID" value="CAG8689901.1"/>
    <property type="molecule type" value="Genomic_DNA"/>
</dbReference>
<protein>
    <submittedName>
        <fullName evidence="2">2822_t:CDS:1</fullName>
    </submittedName>
</protein>
<dbReference type="OrthoDB" id="1658288at2759"/>
<evidence type="ECO:0000313" key="3">
    <source>
        <dbReference type="Proteomes" id="UP000789342"/>
    </source>
</evidence>
<evidence type="ECO:0000256" key="1">
    <source>
        <dbReference type="SAM" id="MobiDB-lite"/>
    </source>
</evidence>
<evidence type="ECO:0000313" key="2">
    <source>
        <dbReference type="EMBL" id="CAG8689901.1"/>
    </source>
</evidence>
<keyword evidence="3" id="KW-1185">Reference proteome</keyword>
<feature type="compositionally biased region" description="Low complexity" evidence="1">
    <location>
        <begin position="242"/>
        <end position="251"/>
    </location>
</feature>
<comment type="caution">
    <text evidence="2">The sequence shown here is derived from an EMBL/GenBank/DDBJ whole genome shotgun (WGS) entry which is preliminary data.</text>
</comment>
<sequence>NLKKSVRGAAYLKRINFMQSVLGSSNIGDTLFGNMLPTSEGINKRFRELSLFFHPDKTSQPNTPYWLNENHKDLGAKLFQIILEFKEKLSKDYEETVRAKGFITYHEKEANRLWKISIDHRNASKGQWNKLKIINIDDIRGFSSEKLERLSIDYGILAYNEYREACQFADKSGQLKKRVELRGNMALCLYVSKKLIEAQLYALSAIQILLRSSEATVQDMISVKKIYNKVKGSDETNESNETESGNNSNNELSCLTKSNFFSIFEKKTQQRSNEKIIRKLSWSLIMPDQSLVRETTPKTQNYEQYVKGATIALGSVLNLSNCLVSLSAIYVLGPVGIPFLLVSLGLGIVNSIVYWKKGCQLFNEAKVRTNLNRIMTNAIEAYNKGEYQKFIKILSEEYKENTCILKLEKSDDIIDTKEIIKSLMKHGFRSDGIACLLNLIGLVLGSGIIKVNGQTTDELTNMAVLAFRGVQSEELIKEAKKLDERINEDADIFEESLFLSRLEEMRNVALLNIAIIDILIGGDEQIERAIKTITEIRDLITKDYKLFDVVKQRLEAVEDLLWMVSGERPTDKLRITI</sequence>
<accession>A0A9N9ESE0</accession>
<organism evidence="2 3">
    <name type="scientific">Acaulospora morrowiae</name>
    <dbReference type="NCBI Taxonomy" id="94023"/>
    <lineage>
        <taxon>Eukaryota</taxon>
        <taxon>Fungi</taxon>
        <taxon>Fungi incertae sedis</taxon>
        <taxon>Mucoromycota</taxon>
        <taxon>Glomeromycotina</taxon>
        <taxon>Glomeromycetes</taxon>
        <taxon>Diversisporales</taxon>
        <taxon>Acaulosporaceae</taxon>
        <taxon>Acaulospora</taxon>
    </lineage>
</organism>
<gene>
    <name evidence="2" type="ORF">AMORRO_LOCUS11595</name>
</gene>
<name>A0A9N9ESE0_9GLOM</name>
<feature type="region of interest" description="Disordered" evidence="1">
    <location>
        <begin position="232"/>
        <end position="251"/>
    </location>
</feature>